<dbReference type="PRINTS" id="PR01853">
    <property type="entry name" value="YAJCTRNLCASE"/>
</dbReference>
<dbReference type="AlphaFoldDB" id="C8W4D9"/>
<dbReference type="InterPro" id="IPR003849">
    <property type="entry name" value="Preprotein_translocase_YajC"/>
</dbReference>
<dbReference type="EMBL" id="CP001720">
    <property type="protein sequence ID" value="ACV62007.1"/>
    <property type="molecule type" value="Genomic_DNA"/>
</dbReference>
<dbReference type="NCBIfam" id="TIGR00739">
    <property type="entry name" value="yajC"/>
    <property type="match status" value="1"/>
</dbReference>
<dbReference type="Pfam" id="PF02699">
    <property type="entry name" value="YajC"/>
    <property type="match status" value="1"/>
</dbReference>
<evidence type="ECO:0000256" key="1">
    <source>
        <dbReference type="ARBA" id="ARBA00004162"/>
    </source>
</evidence>
<sequence length="102" mass="11754">MKLNSQTMSLVYMLAIFALMYFLLIRPQQRRQKQHQQLINNLAVNDTIVTAGGIYGKIVKIKESTLIVKIADNVRIEILKNAVSQVLSHSEIEQKEKEEKKE</sequence>
<keyword evidence="9 10" id="KW-0472">Membrane</keyword>
<dbReference type="KEGG" id="dae:Dtox_1121"/>
<dbReference type="PANTHER" id="PTHR33909">
    <property type="entry name" value="SEC TRANSLOCON ACCESSORY COMPLEX SUBUNIT YAJC"/>
    <property type="match status" value="1"/>
</dbReference>
<keyword evidence="7 10" id="KW-1133">Transmembrane helix</keyword>
<dbReference type="GO" id="GO:0015031">
    <property type="term" value="P:protein transport"/>
    <property type="evidence" value="ECO:0007669"/>
    <property type="project" value="UniProtKB-KW"/>
</dbReference>
<evidence type="ECO:0000256" key="4">
    <source>
        <dbReference type="ARBA" id="ARBA00022475"/>
    </source>
</evidence>
<dbReference type="PANTHER" id="PTHR33909:SF1">
    <property type="entry name" value="SEC TRANSLOCON ACCESSORY COMPLEX SUBUNIT YAJC"/>
    <property type="match status" value="1"/>
</dbReference>
<evidence type="ECO:0000256" key="7">
    <source>
        <dbReference type="ARBA" id="ARBA00022989"/>
    </source>
</evidence>
<dbReference type="Proteomes" id="UP000002217">
    <property type="component" value="Chromosome"/>
</dbReference>
<comment type="similarity">
    <text evidence="2">Belongs to the YajC family.</text>
</comment>
<comment type="subcellular location">
    <subcellularLocation>
        <location evidence="1">Cell membrane</location>
        <topology evidence="1">Single-pass membrane protein</topology>
    </subcellularLocation>
</comment>
<feature type="transmembrane region" description="Helical" evidence="10">
    <location>
        <begin position="6"/>
        <end position="25"/>
    </location>
</feature>
<dbReference type="OrthoDB" id="9800132at2"/>
<accession>C8W4D9</accession>
<reference evidence="11 12" key="1">
    <citation type="journal article" date="2009" name="Stand. Genomic Sci.">
        <title>Complete genome sequence of Desulfotomaculum acetoxidans type strain (5575).</title>
        <authorList>
            <person name="Spring S."/>
            <person name="Lapidus A."/>
            <person name="Schroder M."/>
            <person name="Gleim D."/>
            <person name="Sims D."/>
            <person name="Meincke L."/>
            <person name="Glavina Del Rio T."/>
            <person name="Tice H."/>
            <person name="Copeland A."/>
            <person name="Cheng J.F."/>
            <person name="Lucas S."/>
            <person name="Chen F."/>
            <person name="Nolan M."/>
            <person name="Bruce D."/>
            <person name="Goodwin L."/>
            <person name="Pitluck S."/>
            <person name="Ivanova N."/>
            <person name="Mavromatis K."/>
            <person name="Mikhailova N."/>
            <person name="Pati A."/>
            <person name="Chen A."/>
            <person name="Palaniappan K."/>
            <person name="Land M."/>
            <person name="Hauser L."/>
            <person name="Chang Y.J."/>
            <person name="Jeffries C.D."/>
            <person name="Chain P."/>
            <person name="Saunders E."/>
            <person name="Brettin T."/>
            <person name="Detter J.C."/>
            <person name="Goker M."/>
            <person name="Bristow J."/>
            <person name="Eisen J.A."/>
            <person name="Markowitz V."/>
            <person name="Hugenholtz P."/>
            <person name="Kyrpides N.C."/>
            <person name="Klenk H.P."/>
            <person name="Han C."/>
        </authorList>
    </citation>
    <scope>NUCLEOTIDE SEQUENCE [LARGE SCALE GENOMIC DNA]</scope>
    <source>
        <strain evidence="12">ATCC 49208 / DSM 771 / VKM B-1644</strain>
    </source>
</reference>
<keyword evidence="12" id="KW-1185">Reference proteome</keyword>
<proteinExistence type="inferred from homology"/>
<gene>
    <name evidence="11" type="ordered locus">Dtox_1121</name>
</gene>
<evidence type="ECO:0000256" key="2">
    <source>
        <dbReference type="ARBA" id="ARBA00006742"/>
    </source>
</evidence>
<evidence type="ECO:0000313" key="11">
    <source>
        <dbReference type="EMBL" id="ACV62007.1"/>
    </source>
</evidence>
<keyword evidence="6" id="KW-0653">Protein transport</keyword>
<evidence type="ECO:0000256" key="6">
    <source>
        <dbReference type="ARBA" id="ARBA00022927"/>
    </source>
</evidence>
<dbReference type="STRING" id="485916.Dtox_1121"/>
<dbReference type="GO" id="GO:0005886">
    <property type="term" value="C:plasma membrane"/>
    <property type="evidence" value="ECO:0007669"/>
    <property type="project" value="UniProtKB-SubCell"/>
</dbReference>
<dbReference type="HOGENOM" id="CLU_116157_5_0_9"/>
<evidence type="ECO:0000256" key="5">
    <source>
        <dbReference type="ARBA" id="ARBA00022692"/>
    </source>
</evidence>
<dbReference type="RefSeq" id="WP_015756722.1">
    <property type="nucleotide sequence ID" value="NC_013216.1"/>
</dbReference>
<name>C8W4D9_DESAS</name>
<keyword evidence="5 10" id="KW-0812">Transmembrane</keyword>
<evidence type="ECO:0000313" key="12">
    <source>
        <dbReference type="Proteomes" id="UP000002217"/>
    </source>
</evidence>
<keyword evidence="3" id="KW-0813">Transport</keyword>
<dbReference type="eggNOG" id="COG1862">
    <property type="taxonomic scope" value="Bacteria"/>
</dbReference>
<evidence type="ECO:0000256" key="8">
    <source>
        <dbReference type="ARBA" id="ARBA00023010"/>
    </source>
</evidence>
<organism evidence="11 12">
    <name type="scientific">Desulfofarcimen acetoxidans (strain ATCC 49208 / DSM 771 / KCTC 5769 / VKM B-1644 / 5575)</name>
    <name type="common">Desulfotomaculum acetoxidans</name>
    <dbReference type="NCBI Taxonomy" id="485916"/>
    <lineage>
        <taxon>Bacteria</taxon>
        <taxon>Bacillati</taxon>
        <taxon>Bacillota</taxon>
        <taxon>Clostridia</taxon>
        <taxon>Eubacteriales</taxon>
        <taxon>Peptococcaceae</taxon>
        <taxon>Desulfofarcimen</taxon>
    </lineage>
</organism>
<keyword evidence="4" id="KW-1003">Cell membrane</keyword>
<evidence type="ECO:0000256" key="10">
    <source>
        <dbReference type="SAM" id="Phobius"/>
    </source>
</evidence>
<keyword evidence="8" id="KW-0811">Translocation</keyword>
<evidence type="ECO:0000256" key="9">
    <source>
        <dbReference type="ARBA" id="ARBA00023136"/>
    </source>
</evidence>
<protein>
    <submittedName>
        <fullName evidence="11">Preprotein translocase, YajC subunit</fullName>
    </submittedName>
</protein>
<evidence type="ECO:0000256" key="3">
    <source>
        <dbReference type="ARBA" id="ARBA00022448"/>
    </source>
</evidence>
<dbReference type="SMART" id="SM01323">
    <property type="entry name" value="YajC"/>
    <property type="match status" value="1"/>
</dbReference>